<dbReference type="PANTHER" id="PTHR43005">
    <property type="entry name" value="BLR7065 PROTEIN"/>
    <property type="match status" value="1"/>
</dbReference>
<dbReference type="eggNOG" id="COG1175">
    <property type="taxonomic scope" value="Bacteria"/>
</dbReference>
<keyword evidence="6 7" id="KW-0472">Membrane</keyword>
<dbReference type="HOGENOM" id="CLU_016047_0_3_12"/>
<evidence type="ECO:0000256" key="1">
    <source>
        <dbReference type="ARBA" id="ARBA00004651"/>
    </source>
</evidence>
<dbReference type="AlphaFoldDB" id="E1R326"/>
<comment type="subcellular location">
    <subcellularLocation>
        <location evidence="1 7">Cell membrane</location>
        <topology evidence="1 7">Multi-pass membrane protein</topology>
    </subcellularLocation>
</comment>
<dbReference type="Proteomes" id="UP000002318">
    <property type="component" value="Chromosome"/>
</dbReference>
<keyword evidence="3" id="KW-1003">Cell membrane</keyword>
<feature type="domain" description="ABC transmembrane type-1" evidence="8">
    <location>
        <begin position="76"/>
        <end position="288"/>
    </location>
</feature>
<dbReference type="InterPro" id="IPR000515">
    <property type="entry name" value="MetI-like"/>
</dbReference>
<keyword evidence="4 7" id="KW-0812">Transmembrane</keyword>
<dbReference type="OrthoDB" id="9787541at2"/>
<dbReference type="PROSITE" id="PS50928">
    <property type="entry name" value="ABC_TM1"/>
    <property type="match status" value="1"/>
</dbReference>
<dbReference type="Pfam" id="PF00528">
    <property type="entry name" value="BPD_transp_1"/>
    <property type="match status" value="1"/>
</dbReference>
<feature type="transmembrane region" description="Helical" evidence="7">
    <location>
        <begin position="113"/>
        <end position="133"/>
    </location>
</feature>
<name>E1R326_SEDSS</name>
<dbReference type="GO" id="GO:0005886">
    <property type="term" value="C:plasma membrane"/>
    <property type="evidence" value="ECO:0007669"/>
    <property type="project" value="UniProtKB-SubCell"/>
</dbReference>
<dbReference type="SUPFAM" id="SSF161098">
    <property type="entry name" value="MetI-like"/>
    <property type="match status" value="1"/>
</dbReference>
<organism evidence="9 10">
    <name type="scientific">Sediminispirochaeta smaragdinae (strain DSM 11293 / JCM 15392 / SEBR 4228)</name>
    <name type="common">Spirochaeta smaragdinae</name>
    <dbReference type="NCBI Taxonomy" id="573413"/>
    <lineage>
        <taxon>Bacteria</taxon>
        <taxon>Pseudomonadati</taxon>
        <taxon>Spirochaetota</taxon>
        <taxon>Spirochaetia</taxon>
        <taxon>Spirochaetales</taxon>
        <taxon>Spirochaetaceae</taxon>
        <taxon>Sediminispirochaeta</taxon>
    </lineage>
</organism>
<evidence type="ECO:0000256" key="2">
    <source>
        <dbReference type="ARBA" id="ARBA00022448"/>
    </source>
</evidence>
<dbReference type="SUPFAM" id="SSF160964">
    <property type="entry name" value="MalF N-terminal region-like"/>
    <property type="match status" value="1"/>
</dbReference>
<sequence length="298" mass="33216">MVNSIQKRQRAADNRLMLCMLLPSVIFVLLITIFPLIYTSILSFQNYNLLSPQDAEFTGLKNYIKVFSDSLISKSILITFKYTIIAVVVSMILGLILALLAASITTGRTFFRIVLFIPMMLAPVVVGVLWKFLYNYDLGILNYILSCIGIDRINWLGSSNLSLTSVIIADIWQWTSYTFILCLAALEALNPEPIEAAKIDGASAVQTFFLVTLPSILPVLEVALVFRLVWAFRGFDLIYSLTKGGPGTSTETMSLVIWRQAFSRYDIGVSSALSVVMFLLLMGLSVVILRRNLVKKEG</sequence>
<keyword evidence="2 7" id="KW-0813">Transport</keyword>
<dbReference type="InterPro" id="IPR035906">
    <property type="entry name" value="MetI-like_sf"/>
</dbReference>
<reference evidence="9 10" key="1">
    <citation type="journal article" date="2010" name="Stand. Genomic Sci.">
        <title>Complete genome sequence of Spirochaeta smaragdinae type strain (SEBR 4228).</title>
        <authorList>
            <person name="Mavromatis K."/>
            <person name="Yasawong M."/>
            <person name="Chertkov O."/>
            <person name="Lapidus A."/>
            <person name="Lucas S."/>
            <person name="Nolan M."/>
            <person name="Del Rio T.G."/>
            <person name="Tice H."/>
            <person name="Cheng J.F."/>
            <person name="Pitluck S."/>
            <person name="Liolios K."/>
            <person name="Ivanova N."/>
            <person name="Tapia R."/>
            <person name="Han C."/>
            <person name="Bruce D."/>
            <person name="Goodwin L."/>
            <person name="Pati A."/>
            <person name="Chen A."/>
            <person name="Palaniappan K."/>
            <person name="Land M."/>
            <person name="Hauser L."/>
            <person name="Chang Y.J."/>
            <person name="Jeffries C.D."/>
            <person name="Detter J.C."/>
            <person name="Rohde M."/>
            <person name="Brambilla E."/>
            <person name="Spring S."/>
            <person name="Goker M."/>
            <person name="Sikorski J."/>
            <person name="Woyke T."/>
            <person name="Bristow J."/>
            <person name="Eisen J.A."/>
            <person name="Markowitz V."/>
            <person name="Hugenholtz P."/>
            <person name="Klenk H.P."/>
            <person name="Kyrpides N.C."/>
        </authorList>
    </citation>
    <scope>NUCLEOTIDE SEQUENCE [LARGE SCALE GENOMIC DNA]</scope>
    <source>
        <strain evidence="10">DSM 11293 / JCM 15392 / SEBR 4228</strain>
    </source>
</reference>
<dbReference type="EMBL" id="CP002116">
    <property type="protein sequence ID" value="ADK81212.1"/>
    <property type="molecule type" value="Genomic_DNA"/>
</dbReference>
<feature type="transmembrane region" description="Helical" evidence="7">
    <location>
        <begin position="267"/>
        <end position="289"/>
    </location>
</feature>
<dbReference type="PANTHER" id="PTHR43005:SF1">
    <property type="entry name" value="SPERMIDINE_PUTRESCINE TRANSPORT SYSTEM PERMEASE PROTEIN"/>
    <property type="match status" value="1"/>
</dbReference>
<keyword evidence="10" id="KW-1185">Reference proteome</keyword>
<keyword evidence="5 7" id="KW-1133">Transmembrane helix</keyword>
<feature type="transmembrane region" description="Helical" evidence="7">
    <location>
        <begin position="16"/>
        <end position="38"/>
    </location>
</feature>
<dbReference type="RefSeq" id="WP_013254676.1">
    <property type="nucleotide sequence ID" value="NC_014364.1"/>
</dbReference>
<evidence type="ECO:0000313" key="9">
    <source>
        <dbReference type="EMBL" id="ADK81212.1"/>
    </source>
</evidence>
<feature type="transmembrane region" description="Helical" evidence="7">
    <location>
        <begin position="80"/>
        <end position="101"/>
    </location>
</feature>
<evidence type="ECO:0000256" key="5">
    <source>
        <dbReference type="ARBA" id="ARBA00022989"/>
    </source>
</evidence>
<accession>E1R326</accession>
<dbReference type="KEGG" id="ssm:Spirs_2091"/>
<evidence type="ECO:0000256" key="6">
    <source>
        <dbReference type="ARBA" id="ARBA00023136"/>
    </source>
</evidence>
<evidence type="ECO:0000259" key="8">
    <source>
        <dbReference type="PROSITE" id="PS50928"/>
    </source>
</evidence>
<protein>
    <submittedName>
        <fullName evidence="9">Binding-protein-dependent transport systems inner membrane component</fullName>
    </submittedName>
</protein>
<dbReference type="GO" id="GO:0055085">
    <property type="term" value="P:transmembrane transport"/>
    <property type="evidence" value="ECO:0007669"/>
    <property type="project" value="InterPro"/>
</dbReference>
<dbReference type="CDD" id="cd06261">
    <property type="entry name" value="TM_PBP2"/>
    <property type="match status" value="1"/>
</dbReference>
<evidence type="ECO:0000256" key="3">
    <source>
        <dbReference type="ARBA" id="ARBA00022475"/>
    </source>
</evidence>
<gene>
    <name evidence="9" type="ordered locus">Spirs_2091</name>
</gene>
<dbReference type="STRING" id="573413.Spirs_2091"/>
<proteinExistence type="inferred from homology"/>
<evidence type="ECO:0000256" key="7">
    <source>
        <dbReference type="RuleBase" id="RU363032"/>
    </source>
</evidence>
<feature type="transmembrane region" description="Helical" evidence="7">
    <location>
        <begin position="207"/>
        <end position="230"/>
    </location>
</feature>
<dbReference type="Gene3D" id="1.10.3720.10">
    <property type="entry name" value="MetI-like"/>
    <property type="match status" value="1"/>
</dbReference>
<evidence type="ECO:0000256" key="4">
    <source>
        <dbReference type="ARBA" id="ARBA00022692"/>
    </source>
</evidence>
<feature type="transmembrane region" description="Helical" evidence="7">
    <location>
        <begin position="161"/>
        <end position="186"/>
    </location>
</feature>
<comment type="similarity">
    <text evidence="7">Belongs to the binding-protein-dependent transport system permease family.</text>
</comment>
<evidence type="ECO:0000313" key="10">
    <source>
        <dbReference type="Proteomes" id="UP000002318"/>
    </source>
</evidence>